<dbReference type="Gene3D" id="3.20.20.450">
    <property type="entry name" value="EAL domain"/>
    <property type="match status" value="1"/>
</dbReference>
<dbReference type="SUPFAM" id="SSF141868">
    <property type="entry name" value="EAL domain-like"/>
    <property type="match status" value="1"/>
</dbReference>
<dbReference type="CDD" id="cd01948">
    <property type="entry name" value="EAL"/>
    <property type="match status" value="1"/>
</dbReference>
<name>A0A1H8T4P0_9RHOB</name>
<organism evidence="2 3">
    <name type="scientific">Salinihabitans flavidus</name>
    <dbReference type="NCBI Taxonomy" id="569882"/>
    <lineage>
        <taxon>Bacteria</taxon>
        <taxon>Pseudomonadati</taxon>
        <taxon>Pseudomonadota</taxon>
        <taxon>Alphaproteobacteria</taxon>
        <taxon>Rhodobacterales</taxon>
        <taxon>Roseobacteraceae</taxon>
        <taxon>Salinihabitans</taxon>
    </lineage>
</organism>
<dbReference type="SMART" id="SM00052">
    <property type="entry name" value="EAL"/>
    <property type="match status" value="1"/>
</dbReference>
<proteinExistence type="predicted"/>
<gene>
    <name evidence="2" type="ORF">SAMN04490248_11442</name>
</gene>
<dbReference type="InterPro" id="IPR035919">
    <property type="entry name" value="EAL_sf"/>
</dbReference>
<dbReference type="InterPro" id="IPR001633">
    <property type="entry name" value="EAL_dom"/>
</dbReference>
<dbReference type="AlphaFoldDB" id="A0A1H8T4P0"/>
<dbReference type="InterPro" id="IPR050706">
    <property type="entry name" value="Cyclic-di-GMP_PDE-like"/>
</dbReference>
<accession>A0A1H8T4P0</accession>
<dbReference type="STRING" id="569882.SAMN04490248_11442"/>
<dbReference type="Proteomes" id="UP000198893">
    <property type="component" value="Unassembled WGS sequence"/>
</dbReference>
<dbReference type="PANTHER" id="PTHR33121">
    <property type="entry name" value="CYCLIC DI-GMP PHOSPHODIESTERASE PDEF"/>
    <property type="match status" value="1"/>
</dbReference>
<sequence>MTNPEPCDGCRNGATFHKPISMAYQPIVSLRERRVFAYEALVRGTDGSGAAAVFQEVTDKNRYLFDQVCRSTAIDLASRLGLAGTGAFLSINFLTDAVYDPRACIRVTLEAAERAGFPTDRIMFEFTEAEKVEPAHLLNILRHYRSLGFLTAIDDFGAGYAGLGLLCDFVPDVAKLDMHLIRDCDTDPTRRKILAHTVSMLRDLGSEVICEGIETPEEAAVLQDMDVDLMQGYLFAKPAYEALPAIAWPELAATGY</sequence>
<feature type="domain" description="EAL" evidence="1">
    <location>
        <begin position="3"/>
        <end position="252"/>
    </location>
</feature>
<evidence type="ECO:0000259" key="1">
    <source>
        <dbReference type="PROSITE" id="PS50883"/>
    </source>
</evidence>
<keyword evidence="3" id="KW-1185">Reference proteome</keyword>
<dbReference type="RefSeq" id="WP_093118803.1">
    <property type="nucleotide sequence ID" value="NZ_FODS01000014.1"/>
</dbReference>
<reference evidence="2 3" key="1">
    <citation type="submission" date="2016-10" db="EMBL/GenBank/DDBJ databases">
        <authorList>
            <person name="de Groot N.N."/>
        </authorList>
    </citation>
    <scope>NUCLEOTIDE SEQUENCE [LARGE SCALE GENOMIC DNA]</scope>
    <source>
        <strain evidence="2 3">DSM 27842</strain>
    </source>
</reference>
<dbReference type="EMBL" id="FODS01000014">
    <property type="protein sequence ID" value="SEO85842.1"/>
    <property type="molecule type" value="Genomic_DNA"/>
</dbReference>
<dbReference type="PANTHER" id="PTHR33121:SF15">
    <property type="entry name" value="BLUE LIGHT- AND TEMPERATURE-REGULATED ANTIREPRESSOR BLUF"/>
    <property type="match status" value="1"/>
</dbReference>
<dbReference type="PROSITE" id="PS50883">
    <property type="entry name" value="EAL"/>
    <property type="match status" value="1"/>
</dbReference>
<protein>
    <submittedName>
        <fullName evidence="2">EAL domain, c-di-GMP-specific phosphodiesterase class I (Or its enzymatically inactive variant)</fullName>
    </submittedName>
</protein>
<dbReference type="OrthoDB" id="9814202at2"/>
<dbReference type="GO" id="GO:0071111">
    <property type="term" value="F:cyclic-guanylate-specific phosphodiesterase activity"/>
    <property type="evidence" value="ECO:0007669"/>
    <property type="project" value="InterPro"/>
</dbReference>
<dbReference type="Pfam" id="PF00563">
    <property type="entry name" value="EAL"/>
    <property type="match status" value="1"/>
</dbReference>
<evidence type="ECO:0000313" key="3">
    <source>
        <dbReference type="Proteomes" id="UP000198893"/>
    </source>
</evidence>
<evidence type="ECO:0000313" key="2">
    <source>
        <dbReference type="EMBL" id="SEO85842.1"/>
    </source>
</evidence>